<dbReference type="PANTHER" id="PTHR31142:SF26">
    <property type="entry name" value="THH1_TOM1_TOM3 DOMAIN-CONTAINING PROTEIN"/>
    <property type="match status" value="1"/>
</dbReference>
<gene>
    <name evidence="2" type="ORF">RIF29_17904</name>
</gene>
<feature type="transmembrane region" description="Helical" evidence="1">
    <location>
        <begin position="20"/>
        <end position="38"/>
    </location>
</feature>
<reference evidence="2 3" key="1">
    <citation type="submission" date="2024-01" db="EMBL/GenBank/DDBJ databases">
        <title>The genomes of 5 underutilized Papilionoideae crops provide insights into root nodulation and disease resistanc.</title>
        <authorList>
            <person name="Yuan L."/>
        </authorList>
    </citation>
    <scope>NUCLEOTIDE SEQUENCE [LARGE SCALE GENOMIC DNA]</scope>
    <source>
        <strain evidence="2">ZHUSHIDOU_FW_LH</strain>
        <tissue evidence="2">Leaf</tissue>
    </source>
</reference>
<protein>
    <submittedName>
        <fullName evidence="2">Uncharacterized protein</fullName>
    </submittedName>
</protein>
<keyword evidence="1" id="KW-0472">Membrane</keyword>
<name>A0AAN9IDE2_CROPI</name>
<evidence type="ECO:0000313" key="2">
    <source>
        <dbReference type="EMBL" id="KAK7276758.1"/>
    </source>
</evidence>
<keyword evidence="1" id="KW-1133">Transmembrane helix</keyword>
<dbReference type="InterPro" id="IPR040226">
    <property type="entry name" value="THH1/TOM1/TOM3"/>
</dbReference>
<comment type="caution">
    <text evidence="2">The sequence shown here is derived from an EMBL/GenBank/DDBJ whole genome shotgun (WGS) entry which is preliminary data.</text>
</comment>
<dbReference type="EMBL" id="JAYWIO010000003">
    <property type="protein sequence ID" value="KAK7276758.1"/>
    <property type="molecule type" value="Genomic_DNA"/>
</dbReference>
<keyword evidence="1" id="KW-0812">Transmembrane</keyword>
<feature type="transmembrane region" description="Helical" evidence="1">
    <location>
        <begin position="183"/>
        <end position="204"/>
    </location>
</feature>
<dbReference type="Proteomes" id="UP001372338">
    <property type="component" value="Unassembled WGS sequence"/>
</dbReference>
<proteinExistence type="predicted"/>
<dbReference type="PANTHER" id="PTHR31142">
    <property type="entry name" value="TOBAMOVIRUS MULTIPLICATION PROTEIN 1-LIKE ISOFORM X1"/>
    <property type="match status" value="1"/>
</dbReference>
<keyword evidence="3" id="KW-1185">Reference proteome</keyword>
<sequence>MHIRDTYLSKALGSLHLDLVILNAALAFIDALLSILSFSQHYHMPAAPQDAYAKSTKWLGSSKSSSSDGWHIQLGTAAASPKVMFLAAFLLILSFWVDLCHQEEEEEEENVESRTQQALLEGIKSEYCSDPMNDCWRCCSIQGINIGSRQKYIVVLIFVVTMSFAVLIWIGDGKNSINPSVVARVYETLLAVMILILAGLLGFYGKHYAFVLALTAIL</sequence>
<accession>A0AAN9IDE2</accession>
<evidence type="ECO:0000313" key="3">
    <source>
        <dbReference type="Proteomes" id="UP001372338"/>
    </source>
</evidence>
<evidence type="ECO:0000256" key="1">
    <source>
        <dbReference type="SAM" id="Phobius"/>
    </source>
</evidence>
<dbReference type="AlphaFoldDB" id="A0AAN9IDE2"/>
<organism evidence="2 3">
    <name type="scientific">Crotalaria pallida</name>
    <name type="common">Smooth rattlebox</name>
    <name type="synonym">Crotalaria striata</name>
    <dbReference type="NCBI Taxonomy" id="3830"/>
    <lineage>
        <taxon>Eukaryota</taxon>
        <taxon>Viridiplantae</taxon>
        <taxon>Streptophyta</taxon>
        <taxon>Embryophyta</taxon>
        <taxon>Tracheophyta</taxon>
        <taxon>Spermatophyta</taxon>
        <taxon>Magnoliopsida</taxon>
        <taxon>eudicotyledons</taxon>
        <taxon>Gunneridae</taxon>
        <taxon>Pentapetalae</taxon>
        <taxon>rosids</taxon>
        <taxon>fabids</taxon>
        <taxon>Fabales</taxon>
        <taxon>Fabaceae</taxon>
        <taxon>Papilionoideae</taxon>
        <taxon>50 kb inversion clade</taxon>
        <taxon>genistoids sensu lato</taxon>
        <taxon>core genistoids</taxon>
        <taxon>Crotalarieae</taxon>
        <taxon>Crotalaria</taxon>
    </lineage>
</organism>
<feature type="transmembrane region" description="Helical" evidence="1">
    <location>
        <begin position="152"/>
        <end position="171"/>
    </location>
</feature>